<name>A0A2K3QF12_9HYPO</name>
<dbReference type="OrthoDB" id="4913714at2759"/>
<comment type="caution">
    <text evidence="1">The sequence shown here is derived from an EMBL/GenBank/DDBJ whole genome shotgun (WGS) entry which is preliminary data.</text>
</comment>
<dbReference type="STRING" id="45235.A0A2K3QF12"/>
<dbReference type="AlphaFoldDB" id="A0A2K3QF12"/>
<sequence>MDTSYQLPFFAPESRQHRFRRHKTSNARAWSSTSIPVARVVRFNNCFVIKYGLNVSLTEGENMLFVSQTQSLSAPEVFALFSIENADG</sequence>
<gene>
    <name evidence="1" type="ORF">TCAP_03929</name>
</gene>
<keyword evidence="2" id="KW-1185">Reference proteome</keyword>
<accession>A0A2K3QF12</accession>
<dbReference type="EMBL" id="NRSZ01000604">
    <property type="protein sequence ID" value="PNY26136.1"/>
    <property type="molecule type" value="Genomic_DNA"/>
</dbReference>
<protein>
    <submittedName>
        <fullName evidence="1">Uncharacterized protein</fullName>
    </submittedName>
</protein>
<evidence type="ECO:0000313" key="2">
    <source>
        <dbReference type="Proteomes" id="UP000236621"/>
    </source>
</evidence>
<dbReference type="Proteomes" id="UP000236621">
    <property type="component" value="Unassembled WGS sequence"/>
</dbReference>
<evidence type="ECO:0000313" key="1">
    <source>
        <dbReference type="EMBL" id="PNY26136.1"/>
    </source>
</evidence>
<reference evidence="1 2" key="1">
    <citation type="submission" date="2017-08" db="EMBL/GenBank/DDBJ databases">
        <title>Harnessing the power of phylogenomics to disentangle the directionality and signatures of interkingdom host jumping in the parasitic fungal genus Tolypocladium.</title>
        <authorList>
            <person name="Quandt C.A."/>
            <person name="Patterson W."/>
            <person name="Spatafora J.W."/>
        </authorList>
    </citation>
    <scope>NUCLEOTIDE SEQUENCE [LARGE SCALE GENOMIC DNA]</scope>
    <source>
        <strain evidence="1 2">CBS 113982</strain>
    </source>
</reference>
<proteinExistence type="predicted"/>
<organism evidence="1 2">
    <name type="scientific">Tolypocladium capitatum</name>
    <dbReference type="NCBI Taxonomy" id="45235"/>
    <lineage>
        <taxon>Eukaryota</taxon>
        <taxon>Fungi</taxon>
        <taxon>Dikarya</taxon>
        <taxon>Ascomycota</taxon>
        <taxon>Pezizomycotina</taxon>
        <taxon>Sordariomycetes</taxon>
        <taxon>Hypocreomycetidae</taxon>
        <taxon>Hypocreales</taxon>
        <taxon>Ophiocordycipitaceae</taxon>
        <taxon>Tolypocladium</taxon>
    </lineage>
</organism>